<evidence type="ECO:0000313" key="4">
    <source>
        <dbReference type="Proteomes" id="UP001056708"/>
    </source>
</evidence>
<evidence type="ECO:0000256" key="1">
    <source>
        <dbReference type="SAM" id="Coils"/>
    </source>
</evidence>
<gene>
    <name evidence="3" type="ORF">NEA10_02130</name>
</gene>
<dbReference type="EMBL" id="CP098611">
    <property type="protein sequence ID" value="USR91549.1"/>
    <property type="molecule type" value="Genomic_DNA"/>
</dbReference>
<evidence type="ECO:0000256" key="2">
    <source>
        <dbReference type="SAM" id="MobiDB-lite"/>
    </source>
</evidence>
<feature type="coiled-coil region" evidence="1">
    <location>
        <begin position="112"/>
        <end position="167"/>
    </location>
</feature>
<dbReference type="Proteomes" id="UP001056708">
    <property type="component" value="Chromosome"/>
</dbReference>
<reference evidence="3" key="1">
    <citation type="submission" date="2022-06" db="EMBL/GenBank/DDBJ databases">
        <title>Genome sequence of Phormidium yuhuli AB48 isolated from an industrial photobioreactor environment.</title>
        <authorList>
            <person name="Qiu Y."/>
            <person name="Noonan A.J.C."/>
            <person name="Dofher K."/>
            <person name="Koch M."/>
            <person name="Kieft B."/>
            <person name="Lin X."/>
            <person name="Ziels R.M."/>
            <person name="Hallam S.J."/>
        </authorList>
    </citation>
    <scope>NUCLEOTIDE SEQUENCE</scope>
    <source>
        <strain evidence="3">AB48</strain>
    </source>
</reference>
<accession>A0ABY5AQQ2</accession>
<sequence length="171" mass="19441">MESSMSSDRQSEGPPAANPNTKLIRQLRQSLSASIGVEDAPPPMIESVDQLHDDRDDDLIALRQRANIYHVPLFSAHRFGRAITTTRRLARKVLKPILMFQVAYNGANARFAEIVNGRVAQLRQEVDELQELARDRAETISRLETELEELKSQQKLQTRAIQKLIRNLNSE</sequence>
<keyword evidence="3" id="KW-0132">Cell division</keyword>
<proteinExistence type="predicted"/>
<keyword evidence="1" id="KW-0175">Coiled coil</keyword>
<name>A0ABY5AQQ2_9CYAN</name>
<evidence type="ECO:0000313" key="3">
    <source>
        <dbReference type="EMBL" id="USR91549.1"/>
    </source>
</evidence>
<keyword evidence="3" id="KW-0131">Cell cycle</keyword>
<dbReference type="RefSeq" id="WP_252663564.1">
    <property type="nucleotide sequence ID" value="NZ_CP098611.1"/>
</dbReference>
<feature type="region of interest" description="Disordered" evidence="2">
    <location>
        <begin position="1"/>
        <end position="21"/>
    </location>
</feature>
<organism evidence="3 4">
    <name type="scientific">Phormidium yuhuli AB48</name>
    <dbReference type="NCBI Taxonomy" id="2940671"/>
    <lineage>
        <taxon>Bacteria</taxon>
        <taxon>Bacillati</taxon>
        <taxon>Cyanobacteriota</taxon>
        <taxon>Cyanophyceae</taxon>
        <taxon>Oscillatoriophycideae</taxon>
        <taxon>Oscillatoriales</taxon>
        <taxon>Oscillatoriaceae</taxon>
        <taxon>Phormidium</taxon>
        <taxon>Phormidium yuhuli</taxon>
    </lineage>
</organism>
<protein>
    <submittedName>
        <fullName evidence="3">Cell division protein ZapB</fullName>
    </submittedName>
</protein>
<keyword evidence="4" id="KW-1185">Reference proteome</keyword>
<dbReference type="GO" id="GO:0051301">
    <property type="term" value="P:cell division"/>
    <property type="evidence" value="ECO:0007669"/>
    <property type="project" value="UniProtKB-KW"/>
</dbReference>